<proteinExistence type="predicted"/>
<dbReference type="InterPro" id="IPR002550">
    <property type="entry name" value="CNNM"/>
</dbReference>
<dbReference type="FunFam" id="3.10.580.10:FF:000002">
    <property type="entry name" value="Magnesium/cobalt efflux protein CorC"/>
    <property type="match status" value="1"/>
</dbReference>
<dbReference type="CDD" id="cd04590">
    <property type="entry name" value="CBS_pair_CorC_HlyC_assoc"/>
    <property type="match status" value="1"/>
</dbReference>
<name>A0A644ZKQ9_9ZZZZ</name>
<dbReference type="Pfam" id="PF03471">
    <property type="entry name" value="CorC_HlyC"/>
    <property type="match status" value="1"/>
</dbReference>
<evidence type="ECO:0000256" key="3">
    <source>
        <dbReference type="ARBA" id="ARBA00022692"/>
    </source>
</evidence>
<organism evidence="11">
    <name type="scientific">bioreactor metagenome</name>
    <dbReference type="NCBI Taxonomy" id="1076179"/>
    <lineage>
        <taxon>unclassified sequences</taxon>
        <taxon>metagenomes</taxon>
        <taxon>ecological metagenomes</taxon>
    </lineage>
</organism>
<dbReference type="InterPro" id="IPR046342">
    <property type="entry name" value="CBS_dom_sf"/>
</dbReference>
<evidence type="ECO:0000259" key="9">
    <source>
        <dbReference type="PROSITE" id="PS51371"/>
    </source>
</evidence>
<evidence type="ECO:0000256" key="1">
    <source>
        <dbReference type="ARBA" id="ARBA00004651"/>
    </source>
</evidence>
<keyword evidence="7 8" id="KW-0472">Membrane</keyword>
<evidence type="ECO:0000259" key="10">
    <source>
        <dbReference type="PROSITE" id="PS51846"/>
    </source>
</evidence>
<keyword evidence="2" id="KW-1003">Cell membrane</keyword>
<keyword evidence="3 8" id="KW-0812">Transmembrane</keyword>
<dbReference type="InterPro" id="IPR000644">
    <property type="entry name" value="CBS_dom"/>
</dbReference>
<dbReference type="Pfam" id="PF01595">
    <property type="entry name" value="CNNM"/>
    <property type="match status" value="1"/>
</dbReference>
<dbReference type="InterPro" id="IPR036318">
    <property type="entry name" value="FAD-bd_PCMH-like_sf"/>
</dbReference>
<feature type="domain" description="CBS" evidence="9">
    <location>
        <begin position="243"/>
        <end position="302"/>
    </location>
</feature>
<feature type="transmembrane region" description="Helical" evidence="8">
    <location>
        <begin position="157"/>
        <end position="179"/>
    </location>
</feature>
<dbReference type="Gene3D" id="3.10.580.10">
    <property type="entry name" value="CBS-domain"/>
    <property type="match status" value="1"/>
</dbReference>
<dbReference type="PROSITE" id="PS51371">
    <property type="entry name" value="CBS"/>
    <property type="match status" value="2"/>
</dbReference>
<dbReference type="PANTHER" id="PTHR43099">
    <property type="entry name" value="UPF0053 PROTEIN YRKA"/>
    <property type="match status" value="1"/>
</dbReference>
<comment type="subcellular location">
    <subcellularLocation>
        <location evidence="1">Cell membrane</location>
        <topology evidence="1">Multi-pass membrane protein</topology>
    </subcellularLocation>
</comment>
<dbReference type="PROSITE" id="PS51846">
    <property type="entry name" value="CNNM"/>
    <property type="match status" value="1"/>
</dbReference>
<dbReference type="GO" id="GO:0005886">
    <property type="term" value="C:plasma membrane"/>
    <property type="evidence" value="ECO:0007669"/>
    <property type="project" value="UniProtKB-SubCell"/>
</dbReference>
<dbReference type="PANTHER" id="PTHR43099:SF2">
    <property type="entry name" value="UPF0053 PROTEIN YRKA"/>
    <property type="match status" value="1"/>
</dbReference>
<keyword evidence="5 8" id="KW-1133">Transmembrane helix</keyword>
<accession>A0A644ZKQ9</accession>
<evidence type="ECO:0000256" key="4">
    <source>
        <dbReference type="ARBA" id="ARBA00022737"/>
    </source>
</evidence>
<dbReference type="AlphaFoldDB" id="A0A644ZKQ9"/>
<sequence>MLIINHIVICFYTNLRGEKNIHMIIFVNILLVIFLVFLNGFFVATEFAMVKVRKSRIETLELEGNKRAKNTLIVIKDLNSYLSACQLGITLASLGLGWIGEPAVLKLLMPIFNLFNLPASAAHSVAFIIAFSIITGCHIVFGELVPKSLAIISSEKIALSTASPLIFFYKLTYPVMWIFNHSTNWILKIFGLSQIDEHEAVHTDEEIKLLVEESYNHGLVDKTELTLVDNIFDFSNKTVKEIMVPRTDITNIFIEDSFDDIISYTLNEQLTRYPVCKENKDNVIGFIHIKDLYRQKIEGNDRDIKNIIREIKLVTESMLISELLRIFKKEKVQVALVIDEYGGTSGLVTIEDILEEIVGEIQDEFDEEEDAIIKTEDNTYIVDGKVLIEDISQLLYIDINDQNIDTIGGWAYSQLDSYPKENDKFIYKNYEFIILKCNRKRINKLLIKSI</sequence>
<dbReference type="SUPFAM" id="SSF56176">
    <property type="entry name" value="FAD-binding/transporter-associated domain-like"/>
    <property type="match status" value="1"/>
</dbReference>
<feature type="transmembrane region" description="Helical" evidence="8">
    <location>
        <begin position="120"/>
        <end position="145"/>
    </location>
</feature>
<feature type="transmembrane region" description="Helical" evidence="8">
    <location>
        <begin position="78"/>
        <end position="100"/>
    </location>
</feature>
<dbReference type="InterPro" id="IPR005170">
    <property type="entry name" value="Transptr-assoc_dom"/>
</dbReference>
<feature type="transmembrane region" description="Helical" evidence="8">
    <location>
        <begin position="21"/>
        <end position="44"/>
    </location>
</feature>
<evidence type="ECO:0000256" key="7">
    <source>
        <dbReference type="ARBA" id="ARBA00023136"/>
    </source>
</evidence>
<evidence type="ECO:0000256" key="8">
    <source>
        <dbReference type="SAM" id="Phobius"/>
    </source>
</evidence>
<evidence type="ECO:0000256" key="5">
    <source>
        <dbReference type="ARBA" id="ARBA00022989"/>
    </source>
</evidence>
<evidence type="ECO:0000313" key="11">
    <source>
        <dbReference type="EMBL" id="MPM40461.1"/>
    </source>
</evidence>
<keyword evidence="6" id="KW-0129">CBS domain</keyword>
<dbReference type="InterPro" id="IPR044751">
    <property type="entry name" value="Ion_transp-like_CBS"/>
</dbReference>
<protein>
    <submittedName>
        <fullName evidence="11">Uncharacterized protein</fullName>
    </submittedName>
</protein>
<comment type="caution">
    <text evidence="11">The sequence shown here is derived from an EMBL/GenBank/DDBJ whole genome shotgun (WGS) entry which is preliminary data.</text>
</comment>
<evidence type="ECO:0000256" key="2">
    <source>
        <dbReference type="ARBA" id="ARBA00022475"/>
    </source>
</evidence>
<dbReference type="Gene3D" id="3.30.465.10">
    <property type="match status" value="1"/>
</dbReference>
<dbReference type="InterPro" id="IPR051676">
    <property type="entry name" value="UPF0053_domain"/>
</dbReference>
<reference evidence="11" key="1">
    <citation type="submission" date="2019-08" db="EMBL/GenBank/DDBJ databases">
        <authorList>
            <person name="Kucharzyk K."/>
            <person name="Murdoch R.W."/>
            <person name="Higgins S."/>
            <person name="Loffler F."/>
        </authorList>
    </citation>
    <scope>NUCLEOTIDE SEQUENCE</scope>
</reference>
<gene>
    <name evidence="11" type="ORF">SDC9_87105</name>
</gene>
<feature type="domain" description="CBS" evidence="9">
    <location>
        <begin position="307"/>
        <end position="364"/>
    </location>
</feature>
<dbReference type="SUPFAM" id="SSF54631">
    <property type="entry name" value="CBS-domain pair"/>
    <property type="match status" value="1"/>
</dbReference>
<dbReference type="Pfam" id="PF00571">
    <property type="entry name" value="CBS"/>
    <property type="match status" value="2"/>
</dbReference>
<dbReference type="GO" id="GO:0050660">
    <property type="term" value="F:flavin adenine dinucleotide binding"/>
    <property type="evidence" value="ECO:0007669"/>
    <property type="project" value="InterPro"/>
</dbReference>
<keyword evidence="4" id="KW-0677">Repeat</keyword>
<evidence type="ECO:0000256" key="6">
    <source>
        <dbReference type="ARBA" id="ARBA00023122"/>
    </source>
</evidence>
<feature type="domain" description="CNNM transmembrane" evidence="10">
    <location>
        <begin position="21"/>
        <end position="224"/>
    </location>
</feature>
<dbReference type="SMART" id="SM01091">
    <property type="entry name" value="CorC_HlyC"/>
    <property type="match status" value="1"/>
</dbReference>
<dbReference type="EMBL" id="VSSQ01009009">
    <property type="protein sequence ID" value="MPM40461.1"/>
    <property type="molecule type" value="Genomic_DNA"/>
</dbReference>
<dbReference type="InterPro" id="IPR016169">
    <property type="entry name" value="FAD-bd_PCMH_sub2"/>
</dbReference>